<evidence type="ECO:0000259" key="1">
    <source>
        <dbReference type="Pfam" id="PF05225"/>
    </source>
</evidence>
<protein>
    <recommendedName>
        <fullName evidence="1">HTH psq-type domain-containing protein</fullName>
    </recommendedName>
</protein>
<feature type="domain" description="HTH psq-type" evidence="1">
    <location>
        <begin position="5"/>
        <end position="28"/>
    </location>
</feature>
<keyword evidence="3" id="KW-1185">Reference proteome</keyword>
<accession>A7F4E7</accession>
<dbReference type="Proteomes" id="UP000001312">
    <property type="component" value="Unassembled WGS sequence"/>
</dbReference>
<reference evidence="3" key="1">
    <citation type="journal article" date="2011" name="PLoS Genet.">
        <title>Genomic analysis of the necrotrophic fungal pathogens Sclerotinia sclerotiorum and Botrytis cinerea.</title>
        <authorList>
            <person name="Amselem J."/>
            <person name="Cuomo C.A."/>
            <person name="van Kan J.A."/>
            <person name="Viaud M."/>
            <person name="Benito E.P."/>
            <person name="Couloux A."/>
            <person name="Coutinho P.M."/>
            <person name="de Vries R.P."/>
            <person name="Dyer P.S."/>
            <person name="Fillinger S."/>
            <person name="Fournier E."/>
            <person name="Gout L."/>
            <person name="Hahn M."/>
            <person name="Kohn L."/>
            <person name="Lapalu N."/>
            <person name="Plummer K.M."/>
            <person name="Pradier J.M."/>
            <person name="Quevillon E."/>
            <person name="Sharon A."/>
            <person name="Simon A."/>
            <person name="ten Have A."/>
            <person name="Tudzynski B."/>
            <person name="Tudzynski P."/>
            <person name="Wincker P."/>
            <person name="Andrew M."/>
            <person name="Anthouard V."/>
            <person name="Beever R.E."/>
            <person name="Beffa R."/>
            <person name="Benoit I."/>
            <person name="Bouzid O."/>
            <person name="Brault B."/>
            <person name="Chen Z."/>
            <person name="Choquer M."/>
            <person name="Collemare J."/>
            <person name="Cotton P."/>
            <person name="Danchin E.G."/>
            <person name="Da Silva C."/>
            <person name="Gautier A."/>
            <person name="Giraud C."/>
            <person name="Giraud T."/>
            <person name="Gonzalez C."/>
            <person name="Grossetete S."/>
            <person name="Guldener U."/>
            <person name="Henrissat B."/>
            <person name="Howlett B.J."/>
            <person name="Kodira C."/>
            <person name="Kretschmer M."/>
            <person name="Lappartient A."/>
            <person name="Leroch M."/>
            <person name="Levis C."/>
            <person name="Mauceli E."/>
            <person name="Neuveglise C."/>
            <person name="Oeser B."/>
            <person name="Pearson M."/>
            <person name="Poulain J."/>
            <person name="Poussereau N."/>
            <person name="Quesneville H."/>
            <person name="Rascle C."/>
            <person name="Schumacher J."/>
            <person name="Segurens B."/>
            <person name="Sexton A."/>
            <person name="Silva E."/>
            <person name="Sirven C."/>
            <person name="Soanes D.M."/>
            <person name="Talbot N.J."/>
            <person name="Templeton M."/>
            <person name="Yandava C."/>
            <person name="Yarden O."/>
            <person name="Zeng Q."/>
            <person name="Rollins J.A."/>
            <person name="Lebrun M.H."/>
            <person name="Dickman M."/>
        </authorList>
    </citation>
    <scope>NUCLEOTIDE SEQUENCE [LARGE SCALE GENOMIC DNA]</scope>
    <source>
        <strain evidence="3">ATCC 18683 / 1980 / Ss-1</strain>
    </source>
</reference>
<dbReference type="RefSeq" id="XP_001586485.1">
    <property type="nucleotide sequence ID" value="XM_001586435.1"/>
</dbReference>
<evidence type="ECO:0000313" key="3">
    <source>
        <dbReference type="Proteomes" id="UP000001312"/>
    </source>
</evidence>
<proteinExistence type="predicted"/>
<dbReference type="Pfam" id="PF05225">
    <property type="entry name" value="HTH_psq"/>
    <property type="match status" value="1"/>
</dbReference>
<dbReference type="GO" id="GO:0003677">
    <property type="term" value="F:DNA binding"/>
    <property type="evidence" value="ECO:0007669"/>
    <property type="project" value="InterPro"/>
</dbReference>
<sequence length="68" mass="7643">MQESQINLAIQAIASSKKLSVRRAAKIYCDFYNFDETGFMMGQISPHIVVTKADRYGKSKAIQSGNRE</sequence>
<dbReference type="KEGG" id="ssl:SS1G_12472"/>
<dbReference type="EMBL" id="CH476641">
    <property type="protein sequence ID" value="EDN97618.1"/>
    <property type="molecule type" value="Genomic_DNA"/>
</dbReference>
<organism evidence="2 3">
    <name type="scientific">Sclerotinia sclerotiorum (strain ATCC 18683 / 1980 / Ss-1)</name>
    <name type="common">White mold</name>
    <name type="synonym">Whetzelinia sclerotiorum</name>
    <dbReference type="NCBI Taxonomy" id="665079"/>
    <lineage>
        <taxon>Eukaryota</taxon>
        <taxon>Fungi</taxon>
        <taxon>Dikarya</taxon>
        <taxon>Ascomycota</taxon>
        <taxon>Pezizomycotina</taxon>
        <taxon>Leotiomycetes</taxon>
        <taxon>Helotiales</taxon>
        <taxon>Sclerotiniaceae</taxon>
        <taxon>Sclerotinia</taxon>
    </lineage>
</organism>
<dbReference type="HOGENOM" id="CLU_183171_1_0_1"/>
<gene>
    <name evidence="2" type="ORF">SS1G_12472</name>
</gene>
<dbReference type="InterPro" id="IPR007889">
    <property type="entry name" value="HTH_Psq"/>
</dbReference>
<evidence type="ECO:0000313" key="2">
    <source>
        <dbReference type="EMBL" id="EDN97618.1"/>
    </source>
</evidence>
<name>A7F4E7_SCLS1</name>
<dbReference type="InParanoid" id="A7F4E7"/>
<dbReference type="GeneID" id="5482520"/>
<dbReference type="AlphaFoldDB" id="A7F4E7"/>